<evidence type="ECO:0000313" key="1">
    <source>
        <dbReference type="EMBL" id="CAA9435290.1"/>
    </source>
</evidence>
<name>A0A6J4Q6D9_9ACTN</name>
<sequence length="34" mass="3638">MYARVTTIQGAPGKMDDAKGHIQEHASARCAILP</sequence>
<protein>
    <submittedName>
        <fullName evidence="1">Uncharacterized protein</fullName>
    </submittedName>
</protein>
<proteinExistence type="predicted"/>
<organism evidence="1">
    <name type="scientific">uncultured Rubrobacteraceae bacterium</name>
    <dbReference type="NCBI Taxonomy" id="349277"/>
    <lineage>
        <taxon>Bacteria</taxon>
        <taxon>Bacillati</taxon>
        <taxon>Actinomycetota</taxon>
        <taxon>Rubrobacteria</taxon>
        <taxon>Rubrobacterales</taxon>
        <taxon>Rubrobacteraceae</taxon>
        <taxon>environmental samples</taxon>
    </lineage>
</organism>
<accession>A0A6J4Q6D9</accession>
<dbReference type="AlphaFoldDB" id="A0A6J4Q6D9"/>
<reference evidence="1" key="1">
    <citation type="submission" date="2020-02" db="EMBL/GenBank/DDBJ databases">
        <authorList>
            <person name="Meier V. D."/>
        </authorList>
    </citation>
    <scope>NUCLEOTIDE SEQUENCE</scope>
    <source>
        <strain evidence="1">AVDCRST_MAG80</strain>
    </source>
</reference>
<gene>
    <name evidence="1" type="ORF">AVDCRST_MAG80-867</name>
</gene>
<dbReference type="EMBL" id="CADCVC010000073">
    <property type="protein sequence ID" value="CAA9435290.1"/>
    <property type="molecule type" value="Genomic_DNA"/>
</dbReference>